<dbReference type="OrthoDB" id="10680843at2759"/>
<evidence type="ECO:0000313" key="2">
    <source>
        <dbReference type="EMBL" id="KAG2443460.1"/>
    </source>
</evidence>
<accession>A0A835TQH5</accession>
<sequence length="631" mass="62175">MEHKMREQIEAEDKVDLNDVLRHALDTHAANMVCPLRAEHVDMIAGMGPLQRQLPRKTSARVQYEEITAAVAMGAYDSDEEAEEEAAEEETSSFIRPHVPALPLRSSVHGAGVKSTAVTTREDAAQQQHANAAWAPAAPSRYRPLPRLHATAASPQPPPVIADSSAVAVAASTAVPVSGGSGSCAASGGPDAAASASACNRHGGKDAAGFNLHLPRTERLLLTLKIFNGSSAGNNNSATSPSATTGDSPTADVSTAAPVDATTLAPARSAASFTAAAGGCRRPTLTQLFPAEGAAAAAGGPALNGRRLSGVARELNATTGDDGAGGVEALRSASTSHSFSCPALPALRRPPPQRHGSMLLLPSGAGAGMASSSSQALLRPTLARANLARFARMSDTSIDLNSYGAGSVLNPAVAECADTAAGLATAGVIVGDSGPASPVSPVVKAAGASGSGGAHRGLRAAAEALFSKITRSPARGAAAGAQEWCFGPDAASGQPPLSPSALRFASGTVGAAAGAAAGAASPFATAAVGGTSAHVGRSGSSGLVSPIDQPGTSSSGNLFMGVANASAGGALGTGGYGSGGGNGSGSAGGGGGTSSLRVRVVPPSPLHVTTPLARQQSGEAWFVVSTVTQAH</sequence>
<reference evidence="2" key="1">
    <citation type="journal article" date="2020" name="bioRxiv">
        <title>Comparative genomics of Chlamydomonas.</title>
        <authorList>
            <person name="Craig R.J."/>
            <person name="Hasan A.R."/>
            <person name="Ness R.W."/>
            <person name="Keightley P.D."/>
        </authorList>
    </citation>
    <scope>NUCLEOTIDE SEQUENCE</scope>
    <source>
        <strain evidence="2">SAG 7.73</strain>
    </source>
</reference>
<feature type="region of interest" description="Disordered" evidence="1">
    <location>
        <begin position="179"/>
        <end position="198"/>
    </location>
</feature>
<dbReference type="EMBL" id="JAEHOC010000003">
    <property type="protein sequence ID" value="KAG2443460.1"/>
    <property type="molecule type" value="Genomic_DNA"/>
</dbReference>
<proteinExistence type="predicted"/>
<dbReference type="AlphaFoldDB" id="A0A835TQH5"/>
<gene>
    <name evidence="2" type="ORF">HXX76_001817</name>
</gene>
<name>A0A835TQH5_CHLIN</name>
<dbReference type="Proteomes" id="UP000650467">
    <property type="component" value="Unassembled WGS sequence"/>
</dbReference>
<feature type="compositionally biased region" description="Low complexity" evidence="1">
    <location>
        <begin position="232"/>
        <end position="246"/>
    </location>
</feature>
<keyword evidence="3" id="KW-1185">Reference proteome</keyword>
<organism evidence="2 3">
    <name type="scientific">Chlamydomonas incerta</name>
    <dbReference type="NCBI Taxonomy" id="51695"/>
    <lineage>
        <taxon>Eukaryota</taxon>
        <taxon>Viridiplantae</taxon>
        <taxon>Chlorophyta</taxon>
        <taxon>core chlorophytes</taxon>
        <taxon>Chlorophyceae</taxon>
        <taxon>CS clade</taxon>
        <taxon>Chlamydomonadales</taxon>
        <taxon>Chlamydomonadaceae</taxon>
        <taxon>Chlamydomonas</taxon>
    </lineage>
</organism>
<evidence type="ECO:0000313" key="3">
    <source>
        <dbReference type="Proteomes" id="UP000650467"/>
    </source>
</evidence>
<feature type="region of interest" description="Disordered" evidence="1">
    <location>
        <begin position="232"/>
        <end position="254"/>
    </location>
</feature>
<comment type="caution">
    <text evidence="2">The sequence shown here is derived from an EMBL/GenBank/DDBJ whole genome shotgun (WGS) entry which is preliminary data.</text>
</comment>
<evidence type="ECO:0000256" key="1">
    <source>
        <dbReference type="SAM" id="MobiDB-lite"/>
    </source>
</evidence>
<protein>
    <submittedName>
        <fullName evidence="2">Uncharacterized protein</fullName>
    </submittedName>
</protein>